<accession>A0ABS2GH27</accession>
<organism evidence="1 2">
    <name type="scientific">Veillonella magna</name>
    <dbReference type="NCBI Taxonomy" id="464322"/>
    <lineage>
        <taxon>Bacteria</taxon>
        <taxon>Bacillati</taxon>
        <taxon>Bacillota</taxon>
        <taxon>Negativicutes</taxon>
        <taxon>Veillonellales</taxon>
        <taxon>Veillonellaceae</taxon>
        <taxon>Veillonella</taxon>
    </lineage>
</organism>
<reference evidence="1 2" key="1">
    <citation type="journal article" date="2021" name="Sci. Rep.">
        <title>The distribution of antibiotic resistance genes in chicken gut microbiota commensals.</title>
        <authorList>
            <person name="Juricova H."/>
            <person name="Matiasovicova J."/>
            <person name="Kubasova T."/>
            <person name="Cejkova D."/>
            <person name="Rychlik I."/>
        </authorList>
    </citation>
    <scope>NUCLEOTIDE SEQUENCE [LARGE SCALE GENOMIC DNA]</scope>
    <source>
        <strain evidence="1 2">An537</strain>
    </source>
</reference>
<evidence type="ECO:0000313" key="2">
    <source>
        <dbReference type="Proteomes" id="UP000707138"/>
    </source>
</evidence>
<protein>
    <submittedName>
        <fullName evidence="1">Uncharacterized protein</fullName>
    </submittedName>
</protein>
<evidence type="ECO:0000313" key="1">
    <source>
        <dbReference type="EMBL" id="MBM6912723.1"/>
    </source>
</evidence>
<dbReference type="RefSeq" id="WP_028254967.1">
    <property type="nucleotide sequence ID" value="NZ_CALXQD010000006.1"/>
</dbReference>
<proteinExistence type="predicted"/>
<keyword evidence="2" id="KW-1185">Reference proteome</keyword>
<name>A0ABS2GH27_9FIRM</name>
<sequence>MSNVAYYAIQYDVNQRGYIAYDKDAKTVDVVLPDAQRVEQVKNYLQESQAVENAVGLDTYETVDIHPLDSLENLKLALTRMWVRIGVQVDWSRPAEVNGEFKFPE</sequence>
<comment type="caution">
    <text evidence="1">The sequence shown here is derived from an EMBL/GenBank/DDBJ whole genome shotgun (WGS) entry which is preliminary data.</text>
</comment>
<gene>
    <name evidence="1" type="ORF">H6A01_05220</name>
</gene>
<dbReference type="Proteomes" id="UP000707138">
    <property type="component" value="Unassembled WGS sequence"/>
</dbReference>
<dbReference type="EMBL" id="JACJLA010000007">
    <property type="protein sequence ID" value="MBM6912723.1"/>
    <property type="molecule type" value="Genomic_DNA"/>
</dbReference>